<evidence type="ECO:0008006" key="3">
    <source>
        <dbReference type="Google" id="ProtNLM"/>
    </source>
</evidence>
<evidence type="ECO:0000313" key="2">
    <source>
        <dbReference type="Proteomes" id="UP000176988"/>
    </source>
</evidence>
<name>A0A1F7WF60_9BACT</name>
<gene>
    <name evidence="1" type="ORF">A2480_03275</name>
</gene>
<proteinExistence type="predicted"/>
<accession>A0A1F7WF60</accession>
<comment type="caution">
    <text evidence="1">The sequence shown here is derived from an EMBL/GenBank/DDBJ whole genome shotgun (WGS) entry which is preliminary data.</text>
</comment>
<reference evidence="1 2" key="1">
    <citation type="journal article" date="2016" name="Nat. Commun.">
        <title>Thousands of microbial genomes shed light on interconnected biogeochemical processes in an aquifer system.</title>
        <authorList>
            <person name="Anantharaman K."/>
            <person name="Brown C.T."/>
            <person name="Hug L.A."/>
            <person name="Sharon I."/>
            <person name="Castelle C.J."/>
            <person name="Probst A.J."/>
            <person name="Thomas B.C."/>
            <person name="Singh A."/>
            <person name="Wilkins M.J."/>
            <person name="Karaoz U."/>
            <person name="Brodie E.L."/>
            <person name="Williams K.H."/>
            <person name="Hubbard S.S."/>
            <person name="Banfield J.F."/>
        </authorList>
    </citation>
    <scope>NUCLEOTIDE SEQUENCE [LARGE SCALE GENOMIC DNA]</scope>
</reference>
<dbReference type="AlphaFoldDB" id="A0A1F7WF60"/>
<dbReference type="EMBL" id="MGFG01000020">
    <property type="protein sequence ID" value="OGM01019.1"/>
    <property type="molecule type" value="Genomic_DNA"/>
</dbReference>
<sequence>MRIGVVGSMHFTETMLEMRDRLIDLGHDAYLTGLAAPFIGKSDKEKEKIKIEQKTHQDAIRDFWRLMQGGDAILVVNPDRHGIVNYIGGNTFLEMGFAHVLDQKIFLLNPIPDIPFYRTEIEAFQPIILNGDLDRLIV</sequence>
<protein>
    <recommendedName>
        <fullName evidence="3">Maf-like protein</fullName>
    </recommendedName>
</protein>
<dbReference type="Proteomes" id="UP000176988">
    <property type="component" value="Unassembled WGS sequence"/>
</dbReference>
<organism evidence="1 2">
    <name type="scientific">Candidatus Uhrbacteria bacterium RIFOXYC2_FULL_47_19</name>
    <dbReference type="NCBI Taxonomy" id="1802424"/>
    <lineage>
        <taxon>Bacteria</taxon>
        <taxon>Candidatus Uhriibacteriota</taxon>
    </lineage>
</organism>
<dbReference type="STRING" id="1802424.A2480_03275"/>
<evidence type="ECO:0000313" key="1">
    <source>
        <dbReference type="EMBL" id="OGM01019.1"/>
    </source>
</evidence>